<proteinExistence type="predicted"/>
<protein>
    <submittedName>
        <fullName evidence="2">Phosphoesterase, DHHA1</fullName>
    </submittedName>
</protein>
<dbReference type="SUPFAM" id="SSF64182">
    <property type="entry name" value="DHH phosphoesterases"/>
    <property type="match status" value="1"/>
</dbReference>
<evidence type="ECO:0000313" key="2">
    <source>
        <dbReference type="EMBL" id="KKT57163.1"/>
    </source>
</evidence>
<dbReference type="InterPro" id="IPR038763">
    <property type="entry name" value="DHH_sf"/>
</dbReference>
<evidence type="ECO:0000259" key="1">
    <source>
        <dbReference type="Pfam" id="PF02272"/>
    </source>
</evidence>
<dbReference type="Gene3D" id="3.10.310.30">
    <property type="match status" value="1"/>
</dbReference>
<dbReference type="Pfam" id="PF02272">
    <property type="entry name" value="DHHA1"/>
    <property type="match status" value="1"/>
</dbReference>
<accession>A0A0G1IEC9</accession>
<comment type="caution">
    <text evidence="2">The sequence shown here is derived from an EMBL/GenBank/DDBJ whole genome shotgun (WGS) entry which is preliminary data.</text>
</comment>
<dbReference type="PANTHER" id="PTHR46922">
    <property type="entry name" value="DHHA1 DOMAIN PROTEIN"/>
    <property type="match status" value="1"/>
</dbReference>
<dbReference type="EMBL" id="LCIN01000007">
    <property type="protein sequence ID" value="KKT57163.1"/>
    <property type="molecule type" value="Genomic_DNA"/>
</dbReference>
<organism evidence="2 3">
    <name type="scientific">Candidatus Giovannonibacteria bacterium GW2011_GWB1_44_23</name>
    <dbReference type="NCBI Taxonomy" id="1618652"/>
    <lineage>
        <taxon>Bacteria</taxon>
        <taxon>Candidatus Giovannoniibacteriota</taxon>
    </lineage>
</organism>
<dbReference type="AlphaFoldDB" id="A0A0G1IEC9"/>
<sequence length="280" mass="32325">MNKNKQIMVLYHDGCIDGFGAAWAAWKKFGARAEYFGVERGQSLPNLKDKEVYMLDFCYPLEVTKQLLKIVKLLTIIDHHISVEKSIKLAHKYVYDLKHSGAVLAWKYFHSRKKVPLLLKYVEDVDIWRLKLPYTMELGVSLRTYSQSFGVWHKLAKEWEKSKTRKKYIKEGINMVRYENDLVKHLLKAAERVVFCRKKTLAINAPVYLASQIGDAMRKKGFPLGIIWQKKGDKIVVSLRSTNKVDSAEVASHFGGGGHKKAAAFRLPINQKFPWKKVKK</sequence>
<feature type="domain" description="DHHA1" evidence="1">
    <location>
        <begin position="216"/>
        <end position="268"/>
    </location>
</feature>
<gene>
    <name evidence="2" type="ORF">UW49_C0007G0043</name>
</gene>
<dbReference type="Proteomes" id="UP000033977">
    <property type="component" value="Unassembled WGS sequence"/>
</dbReference>
<dbReference type="InterPro" id="IPR003156">
    <property type="entry name" value="DHHA1_dom"/>
</dbReference>
<evidence type="ECO:0000313" key="3">
    <source>
        <dbReference type="Proteomes" id="UP000033977"/>
    </source>
</evidence>
<dbReference type="PANTHER" id="PTHR46922:SF4">
    <property type="entry name" value="DHHA1 DOMAIN PROTEIN"/>
    <property type="match status" value="1"/>
</dbReference>
<reference evidence="2 3" key="1">
    <citation type="journal article" date="2015" name="Nature">
        <title>rRNA introns, odd ribosomes, and small enigmatic genomes across a large radiation of phyla.</title>
        <authorList>
            <person name="Brown C.T."/>
            <person name="Hug L.A."/>
            <person name="Thomas B.C."/>
            <person name="Sharon I."/>
            <person name="Castelle C.J."/>
            <person name="Singh A."/>
            <person name="Wilkins M.J."/>
            <person name="Williams K.H."/>
            <person name="Banfield J.F."/>
        </authorList>
    </citation>
    <scope>NUCLEOTIDE SEQUENCE [LARGE SCALE GENOMIC DNA]</scope>
</reference>
<dbReference type="GO" id="GO:0003676">
    <property type="term" value="F:nucleic acid binding"/>
    <property type="evidence" value="ECO:0007669"/>
    <property type="project" value="InterPro"/>
</dbReference>
<name>A0A0G1IEC9_9BACT</name>